<gene>
    <name evidence="1" type="ORF">PVK06_036186</name>
</gene>
<protein>
    <submittedName>
        <fullName evidence="1">Uncharacterized protein</fullName>
    </submittedName>
</protein>
<evidence type="ECO:0000313" key="1">
    <source>
        <dbReference type="EMBL" id="KAK5794933.1"/>
    </source>
</evidence>
<sequence>MEGLERGNTTYLMERVPGIAERVVEEDKRGITKRMMESNYGRTNGANQMLKA</sequence>
<evidence type="ECO:0000313" key="2">
    <source>
        <dbReference type="Proteomes" id="UP001358586"/>
    </source>
</evidence>
<name>A0ABR0NIT1_GOSAR</name>
<keyword evidence="2" id="KW-1185">Reference proteome</keyword>
<accession>A0ABR0NIT1</accession>
<comment type="caution">
    <text evidence="1">The sequence shown here is derived from an EMBL/GenBank/DDBJ whole genome shotgun (WGS) entry which is preliminary data.</text>
</comment>
<dbReference type="Proteomes" id="UP001358586">
    <property type="component" value="Chromosome 10"/>
</dbReference>
<dbReference type="EMBL" id="JARKNE010000010">
    <property type="protein sequence ID" value="KAK5794933.1"/>
    <property type="molecule type" value="Genomic_DNA"/>
</dbReference>
<proteinExistence type="predicted"/>
<organism evidence="1 2">
    <name type="scientific">Gossypium arboreum</name>
    <name type="common">Tree cotton</name>
    <name type="synonym">Gossypium nanking</name>
    <dbReference type="NCBI Taxonomy" id="29729"/>
    <lineage>
        <taxon>Eukaryota</taxon>
        <taxon>Viridiplantae</taxon>
        <taxon>Streptophyta</taxon>
        <taxon>Embryophyta</taxon>
        <taxon>Tracheophyta</taxon>
        <taxon>Spermatophyta</taxon>
        <taxon>Magnoliopsida</taxon>
        <taxon>eudicotyledons</taxon>
        <taxon>Gunneridae</taxon>
        <taxon>Pentapetalae</taxon>
        <taxon>rosids</taxon>
        <taxon>malvids</taxon>
        <taxon>Malvales</taxon>
        <taxon>Malvaceae</taxon>
        <taxon>Malvoideae</taxon>
        <taxon>Gossypium</taxon>
    </lineage>
</organism>
<reference evidence="1 2" key="1">
    <citation type="submission" date="2023-03" db="EMBL/GenBank/DDBJ databases">
        <title>WGS of Gossypium arboreum.</title>
        <authorList>
            <person name="Yu D."/>
        </authorList>
    </citation>
    <scope>NUCLEOTIDE SEQUENCE [LARGE SCALE GENOMIC DNA]</scope>
    <source>
        <tissue evidence="1">Leaf</tissue>
    </source>
</reference>